<reference evidence="2 3" key="1">
    <citation type="submission" date="2012-02" db="EMBL/GenBank/DDBJ databases">
        <title>The Genome Sequence of Bacteroides salyersiae CL02T12C01.</title>
        <authorList>
            <consortium name="The Broad Institute Genome Sequencing Platform"/>
            <person name="Earl A."/>
            <person name="Ward D."/>
            <person name="Feldgarden M."/>
            <person name="Gevers D."/>
            <person name="Zitomersky N.L."/>
            <person name="Coyne M.J."/>
            <person name="Comstock L.E."/>
            <person name="Young S.K."/>
            <person name="Zeng Q."/>
            <person name="Gargeya S."/>
            <person name="Fitzgerald M."/>
            <person name="Haas B."/>
            <person name="Abouelleil A."/>
            <person name="Alvarado L."/>
            <person name="Arachchi H.M."/>
            <person name="Berlin A."/>
            <person name="Chapman S.B."/>
            <person name="Gearin G."/>
            <person name="Goldberg J."/>
            <person name="Griggs A."/>
            <person name="Gujja S."/>
            <person name="Hansen M."/>
            <person name="Heiman D."/>
            <person name="Howarth C."/>
            <person name="Larimer J."/>
            <person name="Lui A."/>
            <person name="MacDonald P.J.P."/>
            <person name="McCowen C."/>
            <person name="Montmayeur A."/>
            <person name="Murphy C."/>
            <person name="Neiman D."/>
            <person name="Pearson M."/>
            <person name="Priest M."/>
            <person name="Roberts A."/>
            <person name="Saif S."/>
            <person name="Shea T."/>
            <person name="Sisk P."/>
            <person name="Stolte C."/>
            <person name="Sykes S."/>
            <person name="Wortman J."/>
            <person name="Nusbaum C."/>
            <person name="Birren B."/>
        </authorList>
    </citation>
    <scope>NUCLEOTIDE SEQUENCE [LARGE SCALE GENOMIC DNA]</scope>
    <source>
        <strain evidence="2 3">CL02T12C01</strain>
    </source>
</reference>
<accession>I8Z489</accession>
<dbReference type="GeneID" id="93115761"/>
<dbReference type="HOGENOM" id="CLU_117508_0_0_10"/>
<organism evidence="2 3">
    <name type="scientific">Bacteroides salyersiae CL02T12C01</name>
    <dbReference type="NCBI Taxonomy" id="997887"/>
    <lineage>
        <taxon>Bacteria</taxon>
        <taxon>Pseudomonadati</taxon>
        <taxon>Bacteroidota</taxon>
        <taxon>Bacteroidia</taxon>
        <taxon>Bacteroidales</taxon>
        <taxon>Bacteroidaceae</taxon>
        <taxon>Bacteroides</taxon>
    </lineage>
</organism>
<dbReference type="AlphaFoldDB" id="I8Z489"/>
<gene>
    <name evidence="2" type="ORF">HMPREF1071_00742</name>
</gene>
<dbReference type="Proteomes" id="UP000005150">
    <property type="component" value="Unassembled WGS sequence"/>
</dbReference>
<protein>
    <submittedName>
        <fullName evidence="2">Uncharacterized protein</fullName>
    </submittedName>
</protein>
<proteinExistence type="predicted"/>
<evidence type="ECO:0000256" key="1">
    <source>
        <dbReference type="SAM" id="SignalP"/>
    </source>
</evidence>
<name>I8Z489_9BACE</name>
<dbReference type="RefSeq" id="WP_007478761.1">
    <property type="nucleotide sequence ID" value="NZ_JH724307.1"/>
</dbReference>
<keyword evidence="3" id="KW-1185">Reference proteome</keyword>
<comment type="caution">
    <text evidence="2">The sequence shown here is derived from an EMBL/GenBank/DDBJ whole genome shotgun (WGS) entry which is preliminary data.</text>
</comment>
<keyword evidence="1" id="KW-0732">Signal</keyword>
<dbReference type="EMBL" id="AGXV01000010">
    <property type="protein sequence ID" value="EIY69722.1"/>
    <property type="molecule type" value="Genomic_DNA"/>
</dbReference>
<sequence>MKNSIKLLLTGVVSALCAGILRAQDSWQSQLLKVAGDGALTYIQNADGFVLPDFSQAGYRNGEPVPIIDMPDRTETISPLPDVAADNTAHIQAAINKVSARTNITTEKVMPGDYSFSVADAGAYKVGYLICVKYPTTTAWLEAVWHGGNSKRNTDESMKWKTSDVDMSYHRYIKKIEGNVVTLDAPLYYTLDKTYAQAYIR</sequence>
<evidence type="ECO:0000313" key="2">
    <source>
        <dbReference type="EMBL" id="EIY69722.1"/>
    </source>
</evidence>
<feature type="chain" id="PRO_5003718342" evidence="1">
    <location>
        <begin position="24"/>
        <end position="201"/>
    </location>
</feature>
<dbReference type="PATRIC" id="fig|997887.3.peg.774"/>
<evidence type="ECO:0000313" key="3">
    <source>
        <dbReference type="Proteomes" id="UP000005150"/>
    </source>
</evidence>
<feature type="signal peptide" evidence="1">
    <location>
        <begin position="1"/>
        <end position="23"/>
    </location>
</feature>